<organism evidence="2 3">
    <name type="scientific">Rasiella rasia</name>
    <dbReference type="NCBI Taxonomy" id="2744027"/>
    <lineage>
        <taxon>Bacteria</taxon>
        <taxon>Pseudomonadati</taxon>
        <taxon>Bacteroidota</taxon>
        <taxon>Flavobacteriia</taxon>
        <taxon>Flavobacteriales</taxon>
        <taxon>Flavobacteriaceae</taxon>
        <taxon>Rasiella</taxon>
    </lineage>
</organism>
<reference evidence="2 3" key="1">
    <citation type="submission" date="2020-02" db="EMBL/GenBank/DDBJ databases">
        <title>Complete genome sequence of Flavobacteriaceae bacterium.</title>
        <authorList>
            <person name="Kim S.-J."/>
            <person name="Kim Y.-S."/>
            <person name="Kim K.-H."/>
        </authorList>
    </citation>
    <scope>NUCLEOTIDE SEQUENCE [LARGE SCALE GENOMIC DNA]</scope>
    <source>
        <strain evidence="2 3">RR4-40</strain>
    </source>
</reference>
<protein>
    <submittedName>
        <fullName evidence="2">Uncharacterized protein</fullName>
    </submittedName>
</protein>
<keyword evidence="3" id="KW-1185">Reference proteome</keyword>
<dbReference type="KEGG" id="mgel:G5B37_09920"/>
<gene>
    <name evidence="2" type="ORF">G5B37_09920</name>
</gene>
<dbReference type="RefSeq" id="WP_164679882.1">
    <property type="nucleotide sequence ID" value="NZ_CP049057.1"/>
</dbReference>
<dbReference type="AlphaFoldDB" id="A0A6G6GN02"/>
<accession>A0A6G6GN02</accession>
<name>A0A6G6GN02_9FLAO</name>
<evidence type="ECO:0000256" key="1">
    <source>
        <dbReference type="SAM" id="SignalP"/>
    </source>
</evidence>
<evidence type="ECO:0000313" key="2">
    <source>
        <dbReference type="EMBL" id="QIE59870.1"/>
    </source>
</evidence>
<dbReference type="Proteomes" id="UP000505306">
    <property type="component" value="Chromosome"/>
</dbReference>
<dbReference type="EMBL" id="CP049057">
    <property type="protein sequence ID" value="QIE59870.1"/>
    <property type="molecule type" value="Genomic_DNA"/>
</dbReference>
<sequence length="456" mass="50250">MKFKTLFACILFLIANCNSTIAQKKKPSKKGMSTAWTLHKEMNIMIENASFKGKMYGPCYPMSYLKRLGKSGILPNPKKELGQSMDSLSYMLTQLAPLKLSTRNGFLPMYSFIHENSYVNFVNSVYNKNIGDLAPKNFAASVDAYYRQLKKLKKEGFVFDQRTVTKKECVFKIESRFVMETWEDGNTVDDWIGYTAKISGKIETTITIKCNCKGKSISALKNARFKYEKPTVFLIDFSNKGNRQKFVPADKNLSVLSLLATNCCTENDISFDDPSLELAPTENISLPNQTIGVFGGVGFGQDFEETTLCLGAEYLINVVDLGNNQLFIGANASLETSSFMDNTSTWFGVGPTVQLFTPISASGETLVANGLSANVIFGSNDSDGFKDTVSGFEVGINTGLSVPLNDNLFLSISIPVVNHQNIMYEPENGGTSFEQKNTSLLIGKGSTAKLGLRFGF</sequence>
<keyword evidence="1" id="KW-0732">Signal</keyword>
<feature type="chain" id="PRO_5026025476" evidence="1">
    <location>
        <begin position="23"/>
        <end position="456"/>
    </location>
</feature>
<evidence type="ECO:0000313" key="3">
    <source>
        <dbReference type="Proteomes" id="UP000505306"/>
    </source>
</evidence>
<proteinExistence type="predicted"/>
<feature type="signal peptide" evidence="1">
    <location>
        <begin position="1"/>
        <end position="22"/>
    </location>
</feature>
<dbReference type="Gene3D" id="2.40.160.20">
    <property type="match status" value="1"/>
</dbReference>